<dbReference type="RefSeq" id="WP_181896365.1">
    <property type="nucleotide sequence ID" value="NZ_QRDX01000003.1"/>
</dbReference>
<protein>
    <submittedName>
        <fullName evidence="7">RadC-like JAB domain-containing protein</fullName>
    </submittedName>
</protein>
<comment type="caution">
    <text evidence="7">The sequence shown here is derived from an EMBL/GenBank/DDBJ whole genome shotgun (WGS) entry which is preliminary data.</text>
</comment>
<reference evidence="7 8" key="1">
    <citation type="submission" date="2018-07" db="EMBL/GenBank/DDBJ databases">
        <title>Genomic Encyclopedia of Type Strains, Phase III (KMG-III): the genomes of soil and plant-associated and newly described type strains.</title>
        <authorList>
            <person name="Whitman W."/>
        </authorList>
    </citation>
    <scope>NUCLEOTIDE SEQUENCE [LARGE SCALE GENOMIC DNA]</scope>
    <source>
        <strain evidence="7 8">CECT 8487</strain>
    </source>
</reference>
<dbReference type="Gene3D" id="3.40.140.10">
    <property type="entry name" value="Cytidine Deaminase, domain 2"/>
    <property type="match status" value="1"/>
</dbReference>
<evidence type="ECO:0000313" key="8">
    <source>
        <dbReference type="Proteomes" id="UP000256629"/>
    </source>
</evidence>
<evidence type="ECO:0000256" key="3">
    <source>
        <dbReference type="ARBA" id="ARBA00022801"/>
    </source>
</evidence>
<accession>A0A3D9HH34</accession>
<evidence type="ECO:0000256" key="1">
    <source>
        <dbReference type="ARBA" id="ARBA00022670"/>
    </source>
</evidence>
<dbReference type="GO" id="GO:0008237">
    <property type="term" value="F:metallopeptidase activity"/>
    <property type="evidence" value="ECO:0007669"/>
    <property type="project" value="UniProtKB-KW"/>
</dbReference>
<evidence type="ECO:0000256" key="2">
    <source>
        <dbReference type="ARBA" id="ARBA00022723"/>
    </source>
</evidence>
<dbReference type="GO" id="GO:0006508">
    <property type="term" value="P:proteolysis"/>
    <property type="evidence" value="ECO:0007669"/>
    <property type="project" value="UniProtKB-KW"/>
</dbReference>
<keyword evidence="3" id="KW-0378">Hydrolase</keyword>
<dbReference type="PANTHER" id="PTHR30471">
    <property type="entry name" value="DNA REPAIR PROTEIN RADC"/>
    <property type="match status" value="1"/>
</dbReference>
<keyword evidence="5" id="KW-0482">Metalloprotease</keyword>
<gene>
    <name evidence="7" type="ORF">DFQ02_103128</name>
</gene>
<evidence type="ECO:0000256" key="5">
    <source>
        <dbReference type="ARBA" id="ARBA00023049"/>
    </source>
</evidence>
<feature type="domain" description="MPN" evidence="6">
    <location>
        <begin position="22"/>
        <end position="148"/>
    </location>
</feature>
<name>A0A3D9HH34_9FLAO</name>
<dbReference type="Proteomes" id="UP000256629">
    <property type="component" value="Unassembled WGS sequence"/>
</dbReference>
<dbReference type="InterPro" id="IPR037518">
    <property type="entry name" value="MPN"/>
</dbReference>
<keyword evidence="8" id="KW-1185">Reference proteome</keyword>
<dbReference type="InterPro" id="IPR001405">
    <property type="entry name" value="UPF0758"/>
</dbReference>
<dbReference type="SUPFAM" id="SSF102712">
    <property type="entry name" value="JAB1/MPN domain"/>
    <property type="match status" value="1"/>
</dbReference>
<sequence>MKHSIAEIKVNYTPRKLKSNTKITCSQKAYEVLLESWDKGTLELQEEFKILLLNNSNEPLGLYALSKGGITCTPVDLKIMFGVILKSAATGFISVHNHPSGKLRPSNQDLALHKKVKKIANFHEINYLDNLIITAKNGYYSFQDEGDF</sequence>
<organism evidence="7 8">
    <name type="scientific">Seonamhaeicola aphaedonensis</name>
    <dbReference type="NCBI Taxonomy" id="1461338"/>
    <lineage>
        <taxon>Bacteria</taxon>
        <taxon>Pseudomonadati</taxon>
        <taxon>Bacteroidota</taxon>
        <taxon>Flavobacteriia</taxon>
        <taxon>Flavobacteriales</taxon>
        <taxon>Flavobacteriaceae</taxon>
    </lineage>
</organism>
<keyword evidence="2" id="KW-0479">Metal-binding</keyword>
<dbReference type="PANTHER" id="PTHR30471:SF3">
    <property type="entry name" value="UPF0758 PROTEIN YEES-RELATED"/>
    <property type="match status" value="1"/>
</dbReference>
<keyword evidence="1" id="KW-0645">Protease</keyword>
<dbReference type="PROSITE" id="PS01302">
    <property type="entry name" value="UPF0758"/>
    <property type="match status" value="1"/>
</dbReference>
<evidence type="ECO:0000256" key="4">
    <source>
        <dbReference type="ARBA" id="ARBA00022833"/>
    </source>
</evidence>
<keyword evidence="4" id="KW-0862">Zinc</keyword>
<dbReference type="Pfam" id="PF04002">
    <property type="entry name" value="RadC"/>
    <property type="match status" value="1"/>
</dbReference>
<dbReference type="InterPro" id="IPR020891">
    <property type="entry name" value="UPF0758_CS"/>
</dbReference>
<dbReference type="AlphaFoldDB" id="A0A3D9HH34"/>
<dbReference type="EMBL" id="QRDX01000003">
    <property type="protein sequence ID" value="RED48798.1"/>
    <property type="molecule type" value="Genomic_DNA"/>
</dbReference>
<evidence type="ECO:0000313" key="7">
    <source>
        <dbReference type="EMBL" id="RED48798.1"/>
    </source>
</evidence>
<dbReference type="InterPro" id="IPR025657">
    <property type="entry name" value="RadC_JAB"/>
</dbReference>
<proteinExistence type="predicted"/>
<dbReference type="GO" id="GO:0046872">
    <property type="term" value="F:metal ion binding"/>
    <property type="evidence" value="ECO:0007669"/>
    <property type="project" value="UniProtKB-KW"/>
</dbReference>
<evidence type="ECO:0000259" key="6">
    <source>
        <dbReference type="PROSITE" id="PS50249"/>
    </source>
</evidence>
<dbReference type="PROSITE" id="PS50249">
    <property type="entry name" value="MPN"/>
    <property type="match status" value="1"/>
</dbReference>